<gene>
    <name evidence="1" type="ORF">LCGC14_1842130</name>
</gene>
<name>A0A0F9ISG1_9ZZZZ</name>
<sequence>MKSRLSSKWFTNYRQDEEEATKYEERLLSSTELFASLRTILDSFKRDSKAREDKLENPNWGDLLKRENGYQKALEDLYQILPKEE</sequence>
<accession>A0A0F9ISG1</accession>
<comment type="caution">
    <text evidence="1">The sequence shown here is derived from an EMBL/GenBank/DDBJ whole genome shotgun (WGS) entry which is preliminary data.</text>
</comment>
<protein>
    <submittedName>
        <fullName evidence="1">Uncharacterized protein</fullName>
    </submittedName>
</protein>
<evidence type="ECO:0000313" key="1">
    <source>
        <dbReference type="EMBL" id="KKL96675.1"/>
    </source>
</evidence>
<dbReference type="EMBL" id="LAZR01018370">
    <property type="protein sequence ID" value="KKL96675.1"/>
    <property type="molecule type" value="Genomic_DNA"/>
</dbReference>
<proteinExistence type="predicted"/>
<organism evidence="1">
    <name type="scientific">marine sediment metagenome</name>
    <dbReference type="NCBI Taxonomy" id="412755"/>
    <lineage>
        <taxon>unclassified sequences</taxon>
        <taxon>metagenomes</taxon>
        <taxon>ecological metagenomes</taxon>
    </lineage>
</organism>
<reference evidence="1" key="1">
    <citation type="journal article" date="2015" name="Nature">
        <title>Complex archaea that bridge the gap between prokaryotes and eukaryotes.</title>
        <authorList>
            <person name="Spang A."/>
            <person name="Saw J.H."/>
            <person name="Jorgensen S.L."/>
            <person name="Zaremba-Niedzwiedzka K."/>
            <person name="Martijn J."/>
            <person name="Lind A.E."/>
            <person name="van Eijk R."/>
            <person name="Schleper C."/>
            <person name="Guy L."/>
            <person name="Ettema T.J."/>
        </authorList>
    </citation>
    <scope>NUCLEOTIDE SEQUENCE</scope>
</reference>
<dbReference type="AlphaFoldDB" id="A0A0F9ISG1"/>